<evidence type="ECO:0000313" key="1">
    <source>
        <dbReference type="EMBL" id="KAJ9071047.1"/>
    </source>
</evidence>
<accession>A0ACC2T8Y9</accession>
<organism evidence="1 2">
    <name type="scientific">Entomophthora muscae</name>
    <dbReference type="NCBI Taxonomy" id="34485"/>
    <lineage>
        <taxon>Eukaryota</taxon>
        <taxon>Fungi</taxon>
        <taxon>Fungi incertae sedis</taxon>
        <taxon>Zoopagomycota</taxon>
        <taxon>Entomophthoromycotina</taxon>
        <taxon>Entomophthoromycetes</taxon>
        <taxon>Entomophthorales</taxon>
        <taxon>Entomophthoraceae</taxon>
        <taxon>Entomophthora</taxon>
    </lineage>
</organism>
<reference evidence="1" key="1">
    <citation type="submission" date="2022-04" db="EMBL/GenBank/DDBJ databases">
        <title>Genome of the entomopathogenic fungus Entomophthora muscae.</title>
        <authorList>
            <person name="Elya C."/>
            <person name="Lovett B.R."/>
            <person name="Lee E."/>
            <person name="Macias A.M."/>
            <person name="Hajek A.E."/>
            <person name="De Bivort B.L."/>
            <person name="Kasson M.T."/>
            <person name="De Fine Licht H.H."/>
            <person name="Stajich J.E."/>
        </authorList>
    </citation>
    <scope>NUCLEOTIDE SEQUENCE</scope>
    <source>
        <strain evidence="1">Berkeley</strain>
    </source>
</reference>
<sequence length="166" mass="19109">MKSIFLVWDFCVLISYGQANVNFETPESTPTEKSEDSIWYCFGPRHCHASYVETAQFPPIIHPKARWLVLGYTSAYYLLSHFTPFLGRFRLFGHILHMLMIGILVGSTLVKFNLGALLHSVGESLPNEWIPETLLHVLLSGNATTQQVWINIVRNLYFLCLTYIKW</sequence>
<name>A0ACC2T8Y9_9FUNG</name>
<comment type="caution">
    <text evidence="1">The sequence shown here is derived from an EMBL/GenBank/DDBJ whole genome shotgun (WGS) entry which is preliminary data.</text>
</comment>
<keyword evidence="2" id="KW-1185">Reference proteome</keyword>
<dbReference type="EMBL" id="QTSX02003553">
    <property type="protein sequence ID" value="KAJ9071047.1"/>
    <property type="molecule type" value="Genomic_DNA"/>
</dbReference>
<protein>
    <submittedName>
        <fullName evidence="1">Uncharacterized protein</fullName>
    </submittedName>
</protein>
<dbReference type="Proteomes" id="UP001165960">
    <property type="component" value="Unassembled WGS sequence"/>
</dbReference>
<gene>
    <name evidence="1" type="ORF">DSO57_1001293</name>
</gene>
<proteinExistence type="predicted"/>
<evidence type="ECO:0000313" key="2">
    <source>
        <dbReference type="Proteomes" id="UP001165960"/>
    </source>
</evidence>